<protein>
    <submittedName>
        <fullName evidence="1">Uncharacterized protein</fullName>
    </submittedName>
</protein>
<dbReference type="EMBL" id="VEVO01000005">
    <property type="protein sequence ID" value="KAF0042467.1"/>
    <property type="molecule type" value="Genomic_DNA"/>
</dbReference>
<comment type="caution">
    <text evidence="1">The sequence shown here is derived from an EMBL/GenBank/DDBJ whole genome shotgun (WGS) entry which is preliminary data.</text>
</comment>
<sequence length="117" mass="12713">MVSEPFCHDLFPDDTDRCCNLSSPCTAVVAEEESGSQSGRQEEAGSFSSMYGLVHDINKDYFHCSVDDSPTGPLGIRALGLKRAGVRKALHDPFAEDALVLYEPPTLSAHDLIKAEK</sequence>
<accession>A0A6A4T821</accession>
<dbReference type="Proteomes" id="UP000438429">
    <property type="component" value="Unassembled WGS sequence"/>
</dbReference>
<gene>
    <name evidence="1" type="ORF">F2P81_005999</name>
</gene>
<dbReference type="AlphaFoldDB" id="A0A6A4T821"/>
<name>A0A6A4T821_SCOMX</name>
<reference evidence="1 2" key="1">
    <citation type="submission" date="2019-06" db="EMBL/GenBank/DDBJ databases">
        <title>Draft genomes of female and male turbot (Scophthalmus maximus).</title>
        <authorList>
            <person name="Xu H."/>
            <person name="Xu X.-W."/>
            <person name="Shao C."/>
            <person name="Chen S."/>
        </authorList>
    </citation>
    <scope>NUCLEOTIDE SEQUENCE [LARGE SCALE GENOMIC DNA]</scope>
    <source>
        <strain evidence="1">Ysfricsl-2016a</strain>
        <tissue evidence="1">Blood</tissue>
    </source>
</reference>
<evidence type="ECO:0000313" key="2">
    <source>
        <dbReference type="Proteomes" id="UP000438429"/>
    </source>
</evidence>
<proteinExistence type="predicted"/>
<evidence type="ECO:0000313" key="1">
    <source>
        <dbReference type="EMBL" id="KAF0042467.1"/>
    </source>
</evidence>
<organism evidence="1 2">
    <name type="scientific">Scophthalmus maximus</name>
    <name type="common">Turbot</name>
    <name type="synonym">Psetta maxima</name>
    <dbReference type="NCBI Taxonomy" id="52904"/>
    <lineage>
        <taxon>Eukaryota</taxon>
        <taxon>Metazoa</taxon>
        <taxon>Chordata</taxon>
        <taxon>Craniata</taxon>
        <taxon>Vertebrata</taxon>
        <taxon>Euteleostomi</taxon>
        <taxon>Actinopterygii</taxon>
        <taxon>Neopterygii</taxon>
        <taxon>Teleostei</taxon>
        <taxon>Neoteleostei</taxon>
        <taxon>Acanthomorphata</taxon>
        <taxon>Carangaria</taxon>
        <taxon>Pleuronectiformes</taxon>
        <taxon>Pleuronectoidei</taxon>
        <taxon>Scophthalmidae</taxon>
        <taxon>Scophthalmus</taxon>
    </lineage>
</organism>